<evidence type="ECO:0000256" key="1">
    <source>
        <dbReference type="SAM" id="MobiDB-lite"/>
    </source>
</evidence>
<evidence type="ECO:0000313" key="3">
    <source>
        <dbReference type="Proteomes" id="UP000007304"/>
    </source>
</evidence>
<accession>H6C6C4</accession>
<dbReference type="HOGENOM" id="CLU_1517872_0_0_1"/>
<sequence>MYSGPGKKSTHWSYPPPMIGEYAAASARARQRLTRADPDRGCVVTAIPAMAVSAGSMHTTVGCTVTLVLEIPCCAGGSCASLSAGVGSGIVAVVHLASLLWVGLDSVETTGKSSLTTTPTTSWSSSTASELLPGSDESVVGFGSAGSTDGAADVAEDTDAEREVCDGAPSDDAVVSE</sequence>
<dbReference type="Proteomes" id="UP000007304">
    <property type="component" value="Unassembled WGS sequence"/>
</dbReference>
<feature type="region of interest" description="Disordered" evidence="1">
    <location>
        <begin position="111"/>
        <end position="177"/>
    </location>
</feature>
<dbReference type="RefSeq" id="XP_009159732.1">
    <property type="nucleotide sequence ID" value="XM_009161484.1"/>
</dbReference>
<dbReference type="GeneID" id="20311902"/>
<dbReference type="EMBL" id="JH226135">
    <property type="protein sequence ID" value="EHY59270.1"/>
    <property type="molecule type" value="Genomic_DNA"/>
</dbReference>
<proteinExistence type="predicted"/>
<organism evidence="2 3">
    <name type="scientific">Exophiala dermatitidis (strain ATCC 34100 / CBS 525.76 / NIH/UT8656)</name>
    <name type="common">Black yeast</name>
    <name type="synonym">Wangiella dermatitidis</name>
    <dbReference type="NCBI Taxonomy" id="858893"/>
    <lineage>
        <taxon>Eukaryota</taxon>
        <taxon>Fungi</taxon>
        <taxon>Dikarya</taxon>
        <taxon>Ascomycota</taxon>
        <taxon>Pezizomycotina</taxon>
        <taxon>Eurotiomycetes</taxon>
        <taxon>Chaetothyriomycetidae</taxon>
        <taxon>Chaetothyriales</taxon>
        <taxon>Herpotrichiellaceae</taxon>
        <taxon>Exophiala</taxon>
    </lineage>
</organism>
<gene>
    <name evidence="2" type="ORF">HMPREF1120_07263</name>
</gene>
<name>H6C6C4_EXODN</name>
<protein>
    <submittedName>
        <fullName evidence="2">Uncharacterized protein</fullName>
    </submittedName>
</protein>
<evidence type="ECO:0000313" key="2">
    <source>
        <dbReference type="EMBL" id="EHY59271.1"/>
    </source>
</evidence>
<dbReference type="VEuPathDB" id="FungiDB:HMPREF1120_07263"/>
<reference evidence="2" key="1">
    <citation type="submission" date="2011-07" db="EMBL/GenBank/DDBJ databases">
        <title>The Genome Sequence of Exophiala (Wangiella) dermatitidis NIH/UT8656.</title>
        <authorList>
            <consortium name="The Broad Institute Genome Sequencing Platform"/>
            <person name="Cuomo C."/>
            <person name="Wang Z."/>
            <person name="Hunicke-Smith S."/>
            <person name="Szanislo P.J."/>
            <person name="Earl A."/>
            <person name="Young S.K."/>
            <person name="Zeng Q."/>
            <person name="Gargeya S."/>
            <person name="Fitzgerald M."/>
            <person name="Haas B."/>
            <person name="Abouelleil A."/>
            <person name="Alvarado L."/>
            <person name="Arachchi H.M."/>
            <person name="Berlin A."/>
            <person name="Brown A."/>
            <person name="Chapman S.B."/>
            <person name="Chen Z."/>
            <person name="Dunbar C."/>
            <person name="Freedman E."/>
            <person name="Gearin G."/>
            <person name="Gellesch M."/>
            <person name="Goldberg J."/>
            <person name="Griggs A."/>
            <person name="Gujja S."/>
            <person name="Heiman D."/>
            <person name="Howarth C."/>
            <person name="Larson L."/>
            <person name="Lui A."/>
            <person name="MacDonald P.J.P."/>
            <person name="Montmayeur A."/>
            <person name="Murphy C."/>
            <person name="Neiman D."/>
            <person name="Pearson M."/>
            <person name="Priest M."/>
            <person name="Roberts A."/>
            <person name="Saif S."/>
            <person name="Shea T."/>
            <person name="Shenoy N."/>
            <person name="Sisk P."/>
            <person name="Stolte C."/>
            <person name="Sykes S."/>
            <person name="Wortman J."/>
            <person name="Nusbaum C."/>
            <person name="Birren B."/>
        </authorList>
    </citation>
    <scope>NUCLEOTIDE SEQUENCE</scope>
    <source>
        <strain evidence="2">NIH/UT8656</strain>
    </source>
</reference>
<dbReference type="RefSeq" id="XP_009159731.1">
    <property type="nucleotide sequence ID" value="XM_009161483.1"/>
</dbReference>
<dbReference type="AlphaFoldDB" id="H6C6C4"/>
<feature type="compositionally biased region" description="Low complexity" evidence="1">
    <location>
        <begin position="111"/>
        <end position="129"/>
    </location>
</feature>
<dbReference type="EMBL" id="JH226135">
    <property type="protein sequence ID" value="EHY59271.1"/>
    <property type="molecule type" value="Genomic_DNA"/>
</dbReference>
<keyword evidence="3" id="KW-1185">Reference proteome</keyword>